<evidence type="ECO:0000256" key="2">
    <source>
        <dbReference type="ARBA" id="ARBA00023015"/>
    </source>
</evidence>
<dbReference type="GO" id="GO:0000981">
    <property type="term" value="F:DNA-binding transcription factor activity, RNA polymerase II-specific"/>
    <property type="evidence" value="ECO:0007669"/>
    <property type="project" value="InterPro"/>
</dbReference>
<keyword evidence="2" id="KW-0805">Transcription regulation</keyword>
<reference evidence="8 9" key="1">
    <citation type="submission" date="2018-02" db="EMBL/GenBank/DDBJ databases">
        <title>Draft genome of wild Prunus yedoensis var. nudiflora.</title>
        <authorList>
            <person name="Baek S."/>
            <person name="Kim J.-H."/>
            <person name="Choi K."/>
            <person name="Kim G.-B."/>
            <person name="Cho A."/>
            <person name="Jang H."/>
            <person name="Shin C.-H."/>
            <person name="Yu H.-J."/>
            <person name="Mun J.-H."/>
        </authorList>
    </citation>
    <scope>NUCLEOTIDE SEQUENCE [LARGE SCALE GENOMIC DNA]</scope>
    <source>
        <strain evidence="9">cv. Jeju island</strain>
        <tissue evidence="8">Leaf</tissue>
    </source>
</reference>
<sequence>MNNNKLKTAWIEDEKSRKACYRKRKICLLKKLNELTILCDVSAFVIIYCPEKDELVVWPSRPVVQELLEKFLRLPLADQYRKMLDQKAYLKERAAKIQEQIKKAKKKNHEMKMKDILHKIQEGKPLSEFETSDLIDFVLFLEEKMLEIQERVELLERHVPQGAGDKEKGKEIENNAANIARNENISGGICSSNNTGRNEKSGFRLMGVNIKVGHLLHEGNNGGTQN</sequence>
<keyword evidence="9" id="KW-1185">Reference proteome</keyword>
<keyword evidence="3" id="KW-0238">DNA-binding</keyword>
<name>A0A314Y329_PRUYE</name>
<dbReference type="PANTHER" id="PTHR11945">
    <property type="entry name" value="MADS BOX PROTEIN"/>
    <property type="match status" value="1"/>
</dbReference>
<evidence type="ECO:0000313" key="9">
    <source>
        <dbReference type="Proteomes" id="UP000250321"/>
    </source>
</evidence>
<dbReference type="GO" id="GO:0046983">
    <property type="term" value="F:protein dimerization activity"/>
    <property type="evidence" value="ECO:0007669"/>
    <property type="project" value="InterPro"/>
</dbReference>
<evidence type="ECO:0000313" key="8">
    <source>
        <dbReference type="EMBL" id="PQP98640.1"/>
    </source>
</evidence>
<dbReference type="SMART" id="SM00432">
    <property type="entry name" value="MADS"/>
    <property type="match status" value="1"/>
</dbReference>
<dbReference type="InterPro" id="IPR036879">
    <property type="entry name" value="TF_MADSbox_sf"/>
</dbReference>
<accession>A0A314Y329</accession>
<dbReference type="InterPro" id="IPR033897">
    <property type="entry name" value="SRF-like_MADS-box"/>
</dbReference>
<dbReference type="GO" id="GO:0000978">
    <property type="term" value="F:RNA polymerase II cis-regulatory region sequence-specific DNA binding"/>
    <property type="evidence" value="ECO:0007669"/>
    <property type="project" value="TreeGrafter"/>
</dbReference>
<dbReference type="OrthoDB" id="1163690at2759"/>
<dbReference type="CDD" id="cd00266">
    <property type="entry name" value="MADS_SRF_like"/>
    <property type="match status" value="1"/>
</dbReference>
<dbReference type="Gene3D" id="3.40.1810.10">
    <property type="entry name" value="Transcription factor, MADS-box"/>
    <property type="match status" value="1"/>
</dbReference>
<feature type="coiled-coil region" evidence="6">
    <location>
        <begin position="80"/>
        <end position="114"/>
    </location>
</feature>
<evidence type="ECO:0000256" key="5">
    <source>
        <dbReference type="ARBA" id="ARBA00023242"/>
    </source>
</evidence>
<evidence type="ECO:0000256" key="6">
    <source>
        <dbReference type="SAM" id="Coils"/>
    </source>
</evidence>
<dbReference type="InterPro" id="IPR002100">
    <property type="entry name" value="TF_MADSbox"/>
</dbReference>
<keyword evidence="5" id="KW-0539">Nucleus</keyword>
<proteinExistence type="predicted"/>
<dbReference type="EMBL" id="PJQY01001877">
    <property type="protein sequence ID" value="PQP98640.1"/>
    <property type="molecule type" value="Genomic_DNA"/>
</dbReference>
<dbReference type="SUPFAM" id="SSF55455">
    <property type="entry name" value="SRF-like"/>
    <property type="match status" value="1"/>
</dbReference>
<dbReference type="PROSITE" id="PS50066">
    <property type="entry name" value="MADS_BOX_2"/>
    <property type="match status" value="1"/>
</dbReference>
<organism evidence="8 9">
    <name type="scientific">Prunus yedoensis var. nudiflora</name>
    <dbReference type="NCBI Taxonomy" id="2094558"/>
    <lineage>
        <taxon>Eukaryota</taxon>
        <taxon>Viridiplantae</taxon>
        <taxon>Streptophyta</taxon>
        <taxon>Embryophyta</taxon>
        <taxon>Tracheophyta</taxon>
        <taxon>Spermatophyta</taxon>
        <taxon>Magnoliopsida</taxon>
        <taxon>eudicotyledons</taxon>
        <taxon>Gunneridae</taxon>
        <taxon>Pentapetalae</taxon>
        <taxon>rosids</taxon>
        <taxon>fabids</taxon>
        <taxon>Rosales</taxon>
        <taxon>Rosaceae</taxon>
        <taxon>Amygdaloideae</taxon>
        <taxon>Amygdaleae</taxon>
        <taxon>Prunus</taxon>
    </lineage>
</organism>
<gene>
    <name evidence="8" type="ORF">Pyn_18124</name>
</gene>
<evidence type="ECO:0000256" key="4">
    <source>
        <dbReference type="ARBA" id="ARBA00023163"/>
    </source>
</evidence>
<comment type="subcellular location">
    <subcellularLocation>
        <location evidence="1">Nucleus</location>
    </subcellularLocation>
</comment>
<keyword evidence="6" id="KW-0175">Coiled coil</keyword>
<dbReference type="Pfam" id="PF00319">
    <property type="entry name" value="SRF-TF"/>
    <property type="match status" value="1"/>
</dbReference>
<feature type="domain" description="MADS-box" evidence="7">
    <location>
        <begin position="1"/>
        <end position="48"/>
    </location>
</feature>
<comment type="caution">
    <text evidence="8">The sequence shown here is derived from an EMBL/GenBank/DDBJ whole genome shotgun (WGS) entry which is preliminary data.</text>
</comment>
<dbReference type="GO" id="GO:0045944">
    <property type="term" value="P:positive regulation of transcription by RNA polymerase II"/>
    <property type="evidence" value="ECO:0007669"/>
    <property type="project" value="InterPro"/>
</dbReference>
<dbReference type="Proteomes" id="UP000250321">
    <property type="component" value="Unassembled WGS sequence"/>
</dbReference>
<protein>
    <recommendedName>
        <fullName evidence="7">MADS-box domain-containing protein</fullName>
    </recommendedName>
</protein>
<dbReference type="GO" id="GO:0005634">
    <property type="term" value="C:nucleus"/>
    <property type="evidence" value="ECO:0007669"/>
    <property type="project" value="UniProtKB-SubCell"/>
</dbReference>
<evidence type="ECO:0000259" key="7">
    <source>
        <dbReference type="PROSITE" id="PS50066"/>
    </source>
</evidence>
<dbReference type="AlphaFoldDB" id="A0A314Y329"/>
<evidence type="ECO:0000256" key="3">
    <source>
        <dbReference type="ARBA" id="ARBA00023125"/>
    </source>
</evidence>
<keyword evidence="4" id="KW-0804">Transcription</keyword>
<evidence type="ECO:0000256" key="1">
    <source>
        <dbReference type="ARBA" id="ARBA00004123"/>
    </source>
</evidence>
<dbReference type="PANTHER" id="PTHR11945:SF521">
    <property type="entry name" value="AGAMOUS-LIKE 48-RELATED"/>
    <property type="match status" value="1"/>
</dbReference>